<dbReference type="PANTHER" id="PTHR42713">
    <property type="entry name" value="HISTIDINE KINASE-RELATED"/>
    <property type="match status" value="1"/>
</dbReference>
<dbReference type="CDD" id="cd17536">
    <property type="entry name" value="REC_YesN-like"/>
    <property type="match status" value="1"/>
</dbReference>
<feature type="coiled-coil region" evidence="9">
    <location>
        <begin position="301"/>
        <end position="359"/>
    </location>
</feature>
<dbReference type="InterPro" id="IPR001789">
    <property type="entry name" value="Sig_transdc_resp-reg_receiver"/>
</dbReference>
<dbReference type="Gene3D" id="3.40.50.2300">
    <property type="match status" value="1"/>
</dbReference>
<dbReference type="EMBL" id="JAELUP010000037">
    <property type="protein sequence ID" value="MBJ6361647.1"/>
    <property type="molecule type" value="Genomic_DNA"/>
</dbReference>
<feature type="modified residue" description="4-aspartylphosphate" evidence="8">
    <location>
        <position position="55"/>
    </location>
</feature>
<evidence type="ECO:0000256" key="8">
    <source>
        <dbReference type="PROSITE-ProRule" id="PRU00169"/>
    </source>
</evidence>
<keyword evidence="4" id="KW-0902">Two-component regulatory system</keyword>
<dbReference type="GO" id="GO:0000160">
    <property type="term" value="P:phosphorelay signal transduction system"/>
    <property type="evidence" value="ECO:0007669"/>
    <property type="project" value="UniProtKB-KW"/>
</dbReference>
<keyword evidence="7" id="KW-0804">Transcription</keyword>
<dbReference type="Proteomes" id="UP000640274">
    <property type="component" value="Unassembled WGS sequence"/>
</dbReference>
<feature type="domain" description="Response regulatory" evidence="11">
    <location>
        <begin position="3"/>
        <end position="120"/>
    </location>
</feature>
<evidence type="ECO:0000256" key="5">
    <source>
        <dbReference type="ARBA" id="ARBA00023015"/>
    </source>
</evidence>
<accession>A0A934MV21</accession>
<dbReference type="PROSITE" id="PS00041">
    <property type="entry name" value="HTH_ARAC_FAMILY_1"/>
    <property type="match status" value="1"/>
</dbReference>
<comment type="caution">
    <text evidence="12">The sequence shown here is derived from an EMBL/GenBank/DDBJ whole genome shotgun (WGS) entry which is preliminary data.</text>
</comment>
<evidence type="ECO:0000256" key="7">
    <source>
        <dbReference type="ARBA" id="ARBA00023163"/>
    </source>
</evidence>
<gene>
    <name evidence="12" type="ORF">JFN88_10110</name>
</gene>
<dbReference type="InterPro" id="IPR009057">
    <property type="entry name" value="Homeodomain-like_sf"/>
</dbReference>
<dbReference type="SMART" id="SM00342">
    <property type="entry name" value="HTH_ARAC"/>
    <property type="match status" value="1"/>
</dbReference>
<protein>
    <submittedName>
        <fullName evidence="12">Response regulator</fullName>
    </submittedName>
</protein>
<evidence type="ECO:0000259" key="10">
    <source>
        <dbReference type="PROSITE" id="PS01124"/>
    </source>
</evidence>
<dbReference type="Pfam" id="PF12833">
    <property type="entry name" value="HTH_18"/>
    <property type="match status" value="1"/>
</dbReference>
<evidence type="ECO:0000256" key="9">
    <source>
        <dbReference type="SAM" id="Coils"/>
    </source>
</evidence>
<dbReference type="InterPro" id="IPR011006">
    <property type="entry name" value="CheY-like_superfamily"/>
</dbReference>
<keyword evidence="6" id="KW-0238">DNA-binding</keyword>
<dbReference type="GO" id="GO:0003700">
    <property type="term" value="F:DNA-binding transcription factor activity"/>
    <property type="evidence" value="ECO:0007669"/>
    <property type="project" value="InterPro"/>
</dbReference>
<dbReference type="GO" id="GO:0043565">
    <property type="term" value="F:sequence-specific DNA binding"/>
    <property type="evidence" value="ECO:0007669"/>
    <property type="project" value="InterPro"/>
</dbReference>
<dbReference type="InterPro" id="IPR018060">
    <property type="entry name" value="HTH_AraC"/>
</dbReference>
<dbReference type="PANTHER" id="PTHR42713:SF3">
    <property type="entry name" value="TRANSCRIPTIONAL REGULATORY PROTEIN HPTR"/>
    <property type="match status" value="1"/>
</dbReference>
<feature type="domain" description="HTH araC/xylS-type" evidence="10">
    <location>
        <begin position="429"/>
        <end position="527"/>
    </location>
</feature>
<dbReference type="RefSeq" id="WP_199019201.1">
    <property type="nucleotide sequence ID" value="NZ_JAELUP010000037.1"/>
</dbReference>
<reference evidence="12" key="1">
    <citation type="submission" date="2020-12" db="EMBL/GenBank/DDBJ databases">
        <authorList>
            <person name="Huq M.A."/>
        </authorList>
    </citation>
    <scope>NUCLEOTIDE SEQUENCE</scope>
    <source>
        <strain evidence="12">MAHUQ-46</strain>
    </source>
</reference>
<organism evidence="12 13">
    <name type="scientific">Paenibacillus roseus</name>
    <dbReference type="NCBI Taxonomy" id="2798579"/>
    <lineage>
        <taxon>Bacteria</taxon>
        <taxon>Bacillati</taxon>
        <taxon>Bacillota</taxon>
        <taxon>Bacilli</taxon>
        <taxon>Bacillales</taxon>
        <taxon>Paenibacillaceae</taxon>
        <taxon>Paenibacillus</taxon>
    </lineage>
</organism>
<dbReference type="InterPro" id="IPR051552">
    <property type="entry name" value="HptR"/>
</dbReference>
<name>A0A934MV21_9BACL</name>
<evidence type="ECO:0000259" key="11">
    <source>
        <dbReference type="PROSITE" id="PS50110"/>
    </source>
</evidence>
<comment type="subcellular location">
    <subcellularLocation>
        <location evidence="1">Cytoplasm</location>
    </subcellularLocation>
</comment>
<evidence type="ECO:0000256" key="3">
    <source>
        <dbReference type="ARBA" id="ARBA00022553"/>
    </source>
</evidence>
<evidence type="ECO:0000256" key="4">
    <source>
        <dbReference type="ARBA" id="ARBA00023012"/>
    </source>
</evidence>
<dbReference type="SMART" id="SM00448">
    <property type="entry name" value="REC"/>
    <property type="match status" value="1"/>
</dbReference>
<dbReference type="Pfam" id="PF17853">
    <property type="entry name" value="GGDEF_2"/>
    <property type="match status" value="1"/>
</dbReference>
<sequence>MIRVLVVEDEDMIREKIKHNIDWHGNGFGEIYEAANGAEAWELFQQHRPEIVITDIQMPEMDGIVLTEKIKQAYPDCKVVIISGHAEFDYAKESIRLKVSDYILKPFRSRNLLAKVLKVKEEIDSSQLDVQEREIMRRQLIENRKLLQEKFFRDLLSHCVVHEPYKQISFLGLEELQSCSYHTVVLQIDFPPGDTQHEDLYIYNLILYQWIERKIQDSEQKFFIINYKLDQLVLIGFAHMHTWSSLLEGWIEQAWMEKGCRLTAGIGSRCDSLLEMHGSYQEACSAVALSTIHGKGIVFTYNDLNSEREQYSKQLQMLVEHKLYRQMKFGLFQDIKSDIKEILEEIKQARLNAEASSNIINHMLLLAYKAISELGFNAFYLAGREDLYRVDVHDFHDFEALYDHICQIFEHFTELIQTKLENRNVSLVMTIKQYIDEHYNKHITLTSLAKEYNISSSYLSILFREQTSQNFMDYLMNVRIQRAKELLRTSDLRIYEIAERIGYRDAYYFSTAFKKAVGINPTEYREYLDTGGSRAAE</sequence>
<evidence type="ECO:0000256" key="2">
    <source>
        <dbReference type="ARBA" id="ARBA00022490"/>
    </source>
</evidence>
<dbReference type="Gene3D" id="1.10.10.60">
    <property type="entry name" value="Homeodomain-like"/>
    <property type="match status" value="2"/>
</dbReference>
<dbReference type="SUPFAM" id="SSF46689">
    <property type="entry name" value="Homeodomain-like"/>
    <property type="match status" value="2"/>
</dbReference>
<dbReference type="PRINTS" id="PR00032">
    <property type="entry name" value="HTHARAC"/>
</dbReference>
<dbReference type="PROSITE" id="PS01124">
    <property type="entry name" value="HTH_ARAC_FAMILY_2"/>
    <property type="match status" value="1"/>
</dbReference>
<dbReference type="GO" id="GO:0005737">
    <property type="term" value="C:cytoplasm"/>
    <property type="evidence" value="ECO:0007669"/>
    <property type="project" value="UniProtKB-SubCell"/>
</dbReference>
<evidence type="ECO:0000313" key="13">
    <source>
        <dbReference type="Proteomes" id="UP000640274"/>
    </source>
</evidence>
<evidence type="ECO:0000313" key="12">
    <source>
        <dbReference type="EMBL" id="MBJ6361647.1"/>
    </source>
</evidence>
<keyword evidence="9" id="KW-0175">Coiled coil</keyword>
<dbReference type="PROSITE" id="PS50110">
    <property type="entry name" value="RESPONSE_REGULATORY"/>
    <property type="match status" value="1"/>
</dbReference>
<keyword evidence="3 8" id="KW-0597">Phosphoprotein</keyword>
<keyword evidence="13" id="KW-1185">Reference proteome</keyword>
<dbReference type="SUPFAM" id="SSF52172">
    <property type="entry name" value="CheY-like"/>
    <property type="match status" value="1"/>
</dbReference>
<dbReference type="InterPro" id="IPR018062">
    <property type="entry name" value="HTH_AraC-typ_CS"/>
</dbReference>
<dbReference type="InterPro" id="IPR041522">
    <property type="entry name" value="CdaR_GGDEF"/>
</dbReference>
<dbReference type="InterPro" id="IPR020449">
    <property type="entry name" value="Tscrpt_reg_AraC-type_HTH"/>
</dbReference>
<proteinExistence type="predicted"/>
<dbReference type="AlphaFoldDB" id="A0A934MV21"/>
<evidence type="ECO:0000256" key="6">
    <source>
        <dbReference type="ARBA" id="ARBA00023125"/>
    </source>
</evidence>
<dbReference type="Pfam" id="PF00072">
    <property type="entry name" value="Response_reg"/>
    <property type="match status" value="1"/>
</dbReference>
<evidence type="ECO:0000256" key="1">
    <source>
        <dbReference type="ARBA" id="ARBA00004496"/>
    </source>
</evidence>
<keyword evidence="2" id="KW-0963">Cytoplasm</keyword>
<keyword evidence="5" id="KW-0805">Transcription regulation</keyword>